<comment type="caution">
    <text evidence="17">The sequence shown here is derived from an EMBL/GenBank/DDBJ whole genome shotgun (WGS) entry which is preliminary data.</text>
</comment>
<evidence type="ECO:0000256" key="3">
    <source>
        <dbReference type="ARBA" id="ARBA00009508"/>
    </source>
</evidence>
<evidence type="ECO:0000256" key="10">
    <source>
        <dbReference type="ARBA" id="ARBA00022982"/>
    </source>
</evidence>
<keyword evidence="18" id="KW-1185">Reference proteome</keyword>
<keyword evidence="11" id="KW-0007">Acetylation</keyword>
<evidence type="ECO:0000256" key="5">
    <source>
        <dbReference type="ARBA" id="ARBA00018684"/>
    </source>
</evidence>
<dbReference type="OrthoDB" id="13598at2759"/>
<name>A0A1V9WZ15_9ACAR</name>
<evidence type="ECO:0000313" key="18">
    <source>
        <dbReference type="Proteomes" id="UP000192247"/>
    </source>
</evidence>
<evidence type="ECO:0000313" key="17">
    <source>
        <dbReference type="EMBL" id="OQR66346.1"/>
    </source>
</evidence>
<dbReference type="InterPro" id="IPR008011">
    <property type="entry name" value="Complex1_LYR_dom"/>
</dbReference>
<evidence type="ECO:0000256" key="6">
    <source>
        <dbReference type="ARBA" id="ARBA00022448"/>
    </source>
</evidence>
<dbReference type="Pfam" id="PF05347">
    <property type="entry name" value="Complex1_LYR"/>
    <property type="match status" value="1"/>
</dbReference>
<reference evidence="17 18" key="1">
    <citation type="journal article" date="2017" name="Gigascience">
        <title>Draft genome of the honey bee ectoparasitic mite, Tropilaelaps mercedesae, is shaped by the parasitic life history.</title>
        <authorList>
            <person name="Dong X."/>
            <person name="Armstrong S.D."/>
            <person name="Xia D."/>
            <person name="Makepeace B.L."/>
            <person name="Darby A.C."/>
            <person name="Kadowaki T."/>
        </authorList>
    </citation>
    <scope>NUCLEOTIDE SEQUENCE [LARGE SCALE GENOMIC DNA]</scope>
    <source>
        <strain evidence="17">Wuxi-XJTLU</strain>
    </source>
</reference>
<gene>
    <name evidence="17" type="ORF">BIW11_14222</name>
</gene>
<keyword evidence="17" id="KW-0830">Ubiquinone</keyword>
<dbReference type="PANTHER" id="PTHR12868:SF0">
    <property type="entry name" value="NADH DEHYDROGENASE [UBIQUINONE] 1 BETA SUBCOMPLEX SUBUNIT 9"/>
    <property type="match status" value="1"/>
</dbReference>
<comment type="similarity">
    <text evidence="3">Belongs to the complex I LYR family.</text>
</comment>
<organism evidence="17 18">
    <name type="scientific">Tropilaelaps mercedesae</name>
    <dbReference type="NCBI Taxonomy" id="418985"/>
    <lineage>
        <taxon>Eukaryota</taxon>
        <taxon>Metazoa</taxon>
        <taxon>Ecdysozoa</taxon>
        <taxon>Arthropoda</taxon>
        <taxon>Chelicerata</taxon>
        <taxon>Arachnida</taxon>
        <taxon>Acari</taxon>
        <taxon>Parasitiformes</taxon>
        <taxon>Mesostigmata</taxon>
        <taxon>Gamasina</taxon>
        <taxon>Dermanyssoidea</taxon>
        <taxon>Laelapidae</taxon>
        <taxon>Tropilaelaps</taxon>
    </lineage>
</organism>
<comment type="subcellular location">
    <subcellularLocation>
        <location evidence="2">Mitochondrion inner membrane</location>
        <topology evidence="2">Peripheral membrane protein</topology>
        <orientation evidence="2">Matrix side</orientation>
    </subcellularLocation>
</comment>
<evidence type="ECO:0000256" key="1">
    <source>
        <dbReference type="ARBA" id="ARBA00002920"/>
    </source>
</evidence>
<feature type="domain" description="Complex 1 LYR protein" evidence="16">
    <location>
        <begin position="16"/>
        <end position="72"/>
    </location>
</feature>
<proteinExistence type="inferred from homology"/>
<evidence type="ECO:0000256" key="8">
    <source>
        <dbReference type="ARBA" id="ARBA00022660"/>
    </source>
</evidence>
<dbReference type="FunCoup" id="A0A1V9WZ15">
    <property type="interactions" value="1135"/>
</dbReference>
<evidence type="ECO:0000256" key="11">
    <source>
        <dbReference type="ARBA" id="ARBA00022990"/>
    </source>
</evidence>
<protein>
    <recommendedName>
        <fullName evidence="5">NADH dehydrogenase [ubiquinone] 1 beta subcomplex subunit 9</fullName>
    </recommendedName>
    <alternativeName>
        <fullName evidence="14">Complex I-B22</fullName>
    </alternativeName>
    <alternativeName>
        <fullName evidence="15">NADH-ubiquinone oxidoreductase B22 subunit</fullName>
    </alternativeName>
</protein>
<keyword evidence="12" id="KW-0496">Mitochondrion</keyword>
<comment type="subunit">
    <text evidence="4">Mammalian complex I is composed of 45 different subunits.</text>
</comment>
<accession>A0A1V9WZ15</accession>
<keyword evidence="6" id="KW-0813">Transport</keyword>
<evidence type="ECO:0000256" key="14">
    <source>
        <dbReference type="ARBA" id="ARBA00030192"/>
    </source>
</evidence>
<dbReference type="GO" id="GO:0006120">
    <property type="term" value="P:mitochondrial electron transport, NADH to ubiquinone"/>
    <property type="evidence" value="ECO:0007669"/>
    <property type="project" value="InterPro"/>
</dbReference>
<evidence type="ECO:0000256" key="4">
    <source>
        <dbReference type="ARBA" id="ARBA00011790"/>
    </source>
</evidence>
<dbReference type="STRING" id="418985.A0A1V9WZ15"/>
<keyword evidence="10" id="KW-0249">Electron transport</keyword>
<keyword evidence="7" id="KW-0597">Phosphoprotein</keyword>
<evidence type="ECO:0000259" key="16">
    <source>
        <dbReference type="Pfam" id="PF05347"/>
    </source>
</evidence>
<dbReference type="PANTHER" id="PTHR12868">
    <property type="entry name" value="NADH-UBIQUINONE OXIDOREDUCTASE B22 SUBUNIT"/>
    <property type="match status" value="1"/>
</dbReference>
<comment type="function">
    <text evidence="1">Accessory subunit of the mitochondrial membrane respiratory chain NADH dehydrogenase (Complex I), that is believed to be not involved in catalysis. Complex I functions in the transfer of electrons from NADH to the respiratory chain. The immediate electron acceptor for the enzyme is believed to be ubiquinone.</text>
</comment>
<evidence type="ECO:0000256" key="7">
    <source>
        <dbReference type="ARBA" id="ARBA00022553"/>
    </source>
</evidence>
<dbReference type="InParanoid" id="A0A1V9WZ15"/>
<evidence type="ECO:0000256" key="15">
    <source>
        <dbReference type="ARBA" id="ARBA00032528"/>
    </source>
</evidence>
<evidence type="ECO:0000256" key="9">
    <source>
        <dbReference type="ARBA" id="ARBA00022792"/>
    </source>
</evidence>
<dbReference type="CDD" id="cd20263">
    <property type="entry name" value="Complex1_LYR_NDUFB9_LYRM3"/>
    <property type="match status" value="1"/>
</dbReference>
<keyword evidence="9" id="KW-0999">Mitochondrion inner membrane</keyword>
<sequence>MSYQHLVTHVISHKAAVCSLYKRVVRSLQASIRERDIFRMEAVRMRAKFDANKNIVDSRVAKELLDAGEKELFKYQHWQPIKFPESPGGVAYERVAKTPDWVLDAWHPLEKAQYPKYFATREKRKLEFIEMCEKTIKELKLGANVQKSDH</sequence>
<keyword evidence="8" id="KW-0679">Respiratory chain</keyword>
<dbReference type="AlphaFoldDB" id="A0A1V9WZ15"/>
<evidence type="ECO:0000256" key="2">
    <source>
        <dbReference type="ARBA" id="ARBA00004443"/>
    </source>
</evidence>
<evidence type="ECO:0000256" key="13">
    <source>
        <dbReference type="ARBA" id="ARBA00023136"/>
    </source>
</evidence>
<evidence type="ECO:0000256" key="12">
    <source>
        <dbReference type="ARBA" id="ARBA00023128"/>
    </source>
</evidence>
<dbReference type="InterPro" id="IPR033034">
    <property type="entry name" value="NDUFB9"/>
</dbReference>
<keyword evidence="13" id="KW-0472">Membrane</keyword>
<dbReference type="InterPro" id="IPR045292">
    <property type="entry name" value="Complex1_LYR_NDUFB9_LYRM3"/>
</dbReference>
<dbReference type="EMBL" id="MNPL01032879">
    <property type="protein sequence ID" value="OQR66346.1"/>
    <property type="molecule type" value="Genomic_DNA"/>
</dbReference>
<dbReference type="Proteomes" id="UP000192247">
    <property type="component" value="Unassembled WGS sequence"/>
</dbReference>
<dbReference type="GO" id="GO:0005743">
    <property type="term" value="C:mitochondrial inner membrane"/>
    <property type="evidence" value="ECO:0007669"/>
    <property type="project" value="UniProtKB-SubCell"/>
</dbReference>